<proteinExistence type="predicted"/>
<accession>A0A2B7WIQ1</accession>
<sequence>MPNPVRRDGFEFAYDRFVALPDRIERVDGADLRRMFLPKLTPEANKRLRDNYGRFIPAQLKHYGIEFAESDIQGNGTNFFKKVLLAGKCDKLPDHIEKLCLQMSAEWYDQLSLKDMAELYPDKLVERHFLDEMGEPDRNKATEILAVPLPAYSTYRAGRVRQAIDNVQGLCHETGGFANELTLFVGWSPDAVSKLARGQAELVEKERQRRQQEREQERDSLHQEYLRDAVRTKGSKKSPVGSYIIDCDEIDHQWPDESREMTLDIRETQTPYIFIADFDFGVLEGVMVLGSDEGAVLEHCALLDAEDDTASESESESETELDSEEALSDEDISGDGNGYSEGLKRKASCSSGQPLKKAKVSSSLKRNFFLRWKGRETSENVISYTAEKGTLKFEDTKFASFVGKMSMDFVGSGVPFKARKVSDIPSISNNSWSDFSETAYEYARVARWC</sequence>
<dbReference type="STRING" id="1447875.A0A2B7WIQ1"/>
<dbReference type="OrthoDB" id="4630416at2759"/>
<dbReference type="EMBL" id="PDNB01000282">
    <property type="protein sequence ID" value="PGG96408.1"/>
    <property type="molecule type" value="Genomic_DNA"/>
</dbReference>
<organism evidence="2 3">
    <name type="scientific">Helicocarpus griseus UAMH5409</name>
    <dbReference type="NCBI Taxonomy" id="1447875"/>
    <lineage>
        <taxon>Eukaryota</taxon>
        <taxon>Fungi</taxon>
        <taxon>Dikarya</taxon>
        <taxon>Ascomycota</taxon>
        <taxon>Pezizomycotina</taxon>
        <taxon>Eurotiomycetes</taxon>
        <taxon>Eurotiomycetidae</taxon>
        <taxon>Onygenales</taxon>
        <taxon>Ajellomycetaceae</taxon>
        <taxon>Helicocarpus</taxon>
    </lineage>
</organism>
<evidence type="ECO:0000256" key="1">
    <source>
        <dbReference type="SAM" id="MobiDB-lite"/>
    </source>
</evidence>
<comment type="caution">
    <text evidence="2">The sequence shown here is derived from an EMBL/GenBank/DDBJ whole genome shotgun (WGS) entry which is preliminary data.</text>
</comment>
<dbReference type="AlphaFoldDB" id="A0A2B7WIQ1"/>
<gene>
    <name evidence="2" type="ORF">AJ79_09603</name>
</gene>
<dbReference type="Proteomes" id="UP000223968">
    <property type="component" value="Unassembled WGS sequence"/>
</dbReference>
<feature type="compositionally biased region" description="Acidic residues" evidence="1">
    <location>
        <begin position="306"/>
        <end position="333"/>
    </location>
</feature>
<evidence type="ECO:0000313" key="2">
    <source>
        <dbReference type="EMBL" id="PGG96408.1"/>
    </source>
</evidence>
<keyword evidence="3" id="KW-1185">Reference proteome</keyword>
<feature type="region of interest" description="Disordered" evidence="1">
    <location>
        <begin position="306"/>
        <end position="350"/>
    </location>
</feature>
<protein>
    <submittedName>
        <fullName evidence="2">Uncharacterized protein</fullName>
    </submittedName>
</protein>
<name>A0A2B7WIQ1_9EURO</name>
<reference evidence="2 3" key="1">
    <citation type="submission" date="2017-10" db="EMBL/GenBank/DDBJ databases">
        <title>Comparative genomics in systemic dimorphic fungi from Ajellomycetaceae.</title>
        <authorList>
            <person name="Munoz J.F."/>
            <person name="Mcewen J.G."/>
            <person name="Clay O.K."/>
            <person name="Cuomo C.A."/>
        </authorList>
    </citation>
    <scope>NUCLEOTIDE SEQUENCE [LARGE SCALE GENOMIC DNA]</scope>
    <source>
        <strain evidence="2 3">UAMH5409</strain>
    </source>
</reference>
<evidence type="ECO:0000313" key="3">
    <source>
        <dbReference type="Proteomes" id="UP000223968"/>
    </source>
</evidence>